<dbReference type="Gene3D" id="3.40.50.620">
    <property type="entry name" value="HUPs"/>
    <property type="match status" value="1"/>
</dbReference>
<gene>
    <name evidence="8" type="ORF">BJ878DRAFT_327894</name>
</gene>
<dbReference type="GO" id="GO:0005524">
    <property type="term" value="F:ATP binding"/>
    <property type="evidence" value="ECO:0007669"/>
    <property type="project" value="UniProtKB-KW"/>
</dbReference>
<dbReference type="EC" id="6.3.4.19" evidence="1"/>
<reference evidence="8" key="1">
    <citation type="journal article" date="2021" name="IMA Fungus">
        <title>Genomic characterization of three marine fungi, including Emericellopsis atlantica sp. nov. with signatures of a generalist lifestyle and marine biomass degradation.</title>
        <authorList>
            <person name="Hagestad O.C."/>
            <person name="Hou L."/>
            <person name="Andersen J.H."/>
            <person name="Hansen E.H."/>
            <person name="Altermark B."/>
            <person name="Li C."/>
            <person name="Kuhnert E."/>
            <person name="Cox R.J."/>
            <person name="Crous P.W."/>
            <person name="Spatafora J.W."/>
            <person name="Lail K."/>
            <person name="Amirebrahimi M."/>
            <person name="Lipzen A."/>
            <person name="Pangilinan J."/>
            <person name="Andreopoulos W."/>
            <person name="Hayes R.D."/>
            <person name="Ng V."/>
            <person name="Grigoriev I.V."/>
            <person name="Jackson S.A."/>
            <person name="Sutton T.D.S."/>
            <person name="Dobson A.D.W."/>
            <person name="Rama T."/>
        </authorList>
    </citation>
    <scope>NUCLEOTIDE SEQUENCE</scope>
    <source>
        <strain evidence="8">TRa3180A</strain>
    </source>
</reference>
<evidence type="ECO:0000256" key="1">
    <source>
        <dbReference type="ARBA" id="ARBA00013267"/>
    </source>
</evidence>
<keyword evidence="2" id="KW-0436">Ligase</keyword>
<dbReference type="AlphaFoldDB" id="A0A9P7ZBL0"/>
<evidence type="ECO:0000259" key="7">
    <source>
        <dbReference type="Pfam" id="PF01171"/>
    </source>
</evidence>
<dbReference type="InterPro" id="IPR011063">
    <property type="entry name" value="TilS/TtcA_N"/>
</dbReference>
<evidence type="ECO:0000256" key="3">
    <source>
        <dbReference type="ARBA" id="ARBA00022694"/>
    </source>
</evidence>
<keyword evidence="4" id="KW-0547">Nucleotide-binding</keyword>
<dbReference type="GO" id="GO:0032267">
    <property type="term" value="F:tRNA(Ile)-lysidine synthase activity"/>
    <property type="evidence" value="ECO:0007669"/>
    <property type="project" value="UniProtKB-EC"/>
</dbReference>
<evidence type="ECO:0000256" key="2">
    <source>
        <dbReference type="ARBA" id="ARBA00022598"/>
    </source>
</evidence>
<dbReference type="GO" id="GO:0008033">
    <property type="term" value="P:tRNA processing"/>
    <property type="evidence" value="ECO:0007669"/>
    <property type="project" value="UniProtKB-KW"/>
</dbReference>
<accession>A0A9P7ZBL0</accession>
<dbReference type="CDD" id="cd01992">
    <property type="entry name" value="TilS_N"/>
    <property type="match status" value="1"/>
</dbReference>
<sequence length="631" mass="70313">MAFATFCGVDSFRSPKLLPPRGSAVADRGFQRTPVNKKLHTGIAGGGWNGPSIMSKLLPSIGRPISIPDFTHALLATWKPQSSRQHEATSKLGLAISGGVDSMALAVLCSKIQNRPECPKFTFQAFVVDHGVRKGSDHEAISVSKVLENKGIPTEVLKIHWGSTEEPGKRPDFESLARKYRFQALGNACRGKGINSLLLAHHEDDQAESVMMRMINGHRALGLRGMQGESRIPECYGIHGVHQSGAHVKLLIPNSRYVKRSNPLVIERGGINIYRPLLAFGKSRLIATCQAEETEWFDDPTNKDPSLTMRNAVRHLFRTAKLPTALQPESILRLSEKCKQKDIQLKAAAQNLLEKNPPSVLDTRSGTLIIQFPELAQLALSGSELSQADCGLVAAHLLRKAITLVSPEKQVELPSLHRVAVRMFPELLDATTVQSETTGDSNALPTQPISHISEQTREANASLARPFTVSGVYFQPLISESVTPTSAYQRRKWLLSRQPYPHTASARPCLSFPPSGQWSPWSLYDGRFWFRFLNGTDRTYYVRPFREDDWKAFRASKWFLADLKKRAPASVKWTLPALVVEESPGKERVAALPTFHHTIRDYEDFEDVCWEVRYKNVEVEGLRKTGSCIIC</sequence>
<dbReference type="EMBL" id="MU253745">
    <property type="protein sequence ID" value="KAG9248687.1"/>
    <property type="molecule type" value="Genomic_DNA"/>
</dbReference>
<dbReference type="PANTHER" id="PTHR43033">
    <property type="entry name" value="TRNA(ILE)-LYSIDINE SYNTHASE-RELATED"/>
    <property type="match status" value="1"/>
</dbReference>
<dbReference type="HAMAP" id="MF_01161">
    <property type="entry name" value="tRNA_Ile_lys_synt"/>
    <property type="match status" value="1"/>
</dbReference>
<evidence type="ECO:0000256" key="4">
    <source>
        <dbReference type="ARBA" id="ARBA00022741"/>
    </source>
</evidence>
<evidence type="ECO:0000256" key="6">
    <source>
        <dbReference type="ARBA" id="ARBA00048539"/>
    </source>
</evidence>
<dbReference type="NCBIfam" id="TIGR02432">
    <property type="entry name" value="lysidine_TilS_N"/>
    <property type="match status" value="1"/>
</dbReference>
<dbReference type="SUPFAM" id="SSF52402">
    <property type="entry name" value="Adenine nucleotide alpha hydrolases-like"/>
    <property type="match status" value="1"/>
</dbReference>
<name>A0A9P7ZBL0_9HELO</name>
<dbReference type="InterPro" id="IPR014729">
    <property type="entry name" value="Rossmann-like_a/b/a_fold"/>
</dbReference>
<comment type="catalytic activity">
    <reaction evidence="6">
        <text>cytidine(34) in tRNA(Ile2) + L-lysine + ATP = lysidine(34) in tRNA(Ile2) + AMP + diphosphate + H(+)</text>
        <dbReference type="Rhea" id="RHEA:43744"/>
        <dbReference type="Rhea" id="RHEA-COMP:10625"/>
        <dbReference type="Rhea" id="RHEA-COMP:10670"/>
        <dbReference type="ChEBI" id="CHEBI:15378"/>
        <dbReference type="ChEBI" id="CHEBI:30616"/>
        <dbReference type="ChEBI" id="CHEBI:32551"/>
        <dbReference type="ChEBI" id="CHEBI:33019"/>
        <dbReference type="ChEBI" id="CHEBI:82748"/>
        <dbReference type="ChEBI" id="CHEBI:83665"/>
        <dbReference type="ChEBI" id="CHEBI:456215"/>
        <dbReference type="EC" id="6.3.4.19"/>
    </reaction>
</comment>
<keyword evidence="5" id="KW-0067">ATP-binding</keyword>
<proteinExistence type="inferred from homology"/>
<feature type="domain" description="tRNA(Ile)-lysidine/2-thiocytidine synthase N-terminal" evidence="7">
    <location>
        <begin position="93"/>
        <end position="315"/>
    </location>
</feature>
<dbReference type="InterPro" id="IPR012795">
    <property type="entry name" value="tRNA_Ile_lys_synt_N"/>
</dbReference>
<evidence type="ECO:0000256" key="5">
    <source>
        <dbReference type="ARBA" id="ARBA00022840"/>
    </source>
</evidence>
<keyword evidence="9" id="KW-1185">Reference proteome</keyword>
<dbReference type="Proteomes" id="UP000887226">
    <property type="component" value="Unassembled WGS sequence"/>
</dbReference>
<evidence type="ECO:0000313" key="8">
    <source>
        <dbReference type="EMBL" id="KAG9248687.1"/>
    </source>
</evidence>
<organism evidence="8 9">
    <name type="scientific">Calycina marina</name>
    <dbReference type="NCBI Taxonomy" id="1763456"/>
    <lineage>
        <taxon>Eukaryota</taxon>
        <taxon>Fungi</taxon>
        <taxon>Dikarya</taxon>
        <taxon>Ascomycota</taxon>
        <taxon>Pezizomycotina</taxon>
        <taxon>Leotiomycetes</taxon>
        <taxon>Helotiales</taxon>
        <taxon>Pezizellaceae</taxon>
        <taxon>Calycina</taxon>
    </lineage>
</organism>
<dbReference type="InterPro" id="IPR012094">
    <property type="entry name" value="tRNA_Ile_lys_synt"/>
</dbReference>
<dbReference type="PANTHER" id="PTHR43033:SF1">
    <property type="entry name" value="TRNA(ILE)-LYSIDINE SYNTHASE-RELATED"/>
    <property type="match status" value="1"/>
</dbReference>
<dbReference type="OrthoDB" id="434144at2759"/>
<comment type="caution">
    <text evidence="8">The sequence shown here is derived from an EMBL/GenBank/DDBJ whole genome shotgun (WGS) entry which is preliminary data.</text>
</comment>
<protein>
    <recommendedName>
        <fullName evidence="1">tRNA(Ile)-lysidine synthetase</fullName>
        <ecNumber evidence="1">6.3.4.19</ecNumber>
    </recommendedName>
</protein>
<keyword evidence="3" id="KW-0819">tRNA processing</keyword>
<dbReference type="Pfam" id="PF01171">
    <property type="entry name" value="ATP_bind_3"/>
    <property type="match status" value="1"/>
</dbReference>
<evidence type="ECO:0000313" key="9">
    <source>
        <dbReference type="Proteomes" id="UP000887226"/>
    </source>
</evidence>